<name>A0A8J7IXD8_9CYAN</name>
<dbReference type="EMBL" id="JADEWZ010000056">
    <property type="protein sequence ID" value="MBE9118682.1"/>
    <property type="molecule type" value="Genomic_DNA"/>
</dbReference>
<dbReference type="RefSeq" id="WP_194031766.1">
    <property type="nucleotide sequence ID" value="NZ_JADEWZ010000056.1"/>
</dbReference>
<organism evidence="1 2">
    <name type="scientific">Lusitaniella coriacea LEGE 07157</name>
    <dbReference type="NCBI Taxonomy" id="945747"/>
    <lineage>
        <taxon>Bacteria</taxon>
        <taxon>Bacillati</taxon>
        <taxon>Cyanobacteriota</taxon>
        <taxon>Cyanophyceae</taxon>
        <taxon>Spirulinales</taxon>
        <taxon>Lusitaniellaceae</taxon>
        <taxon>Lusitaniella</taxon>
    </lineage>
</organism>
<accession>A0A8J7IXD8</accession>
<comment type="caution">
    <text evidence="1">The sequence shown here is derived from an EMBL/GenBank/DDBJ whole genome shotgun (WGS) entry which is preliminary data.</text>
</comment>
<evidence type="ECO:0000313" key="1">
    <source>
        <dbReference type="EMBL" id="MBE9118682.1"/>
    </source>
</evidence>
<keyword evidence="2" id="KW-1185">Reference proteome</keyword>
<reference evidence="1" key="1">
    <citation type="submission" date="2020-10" db="EMBL/GenBank/DDBJ databases">
        <authorList>
            <person name="Castelo-Branco R."/>
            <person name="Eusebio N."/>
            <person name="Adriana R."/>
            <person name="Vieira A."/>
            <person name="Brugerolle De Fraissinette N."/>
            <person name="Rezende De Castro R."/>
            <person name="Schneider M.P."/>
            <person name="Vasconcelos V."/>
            <person name="Leao P.N."/>
        </authorList>
    </citation>
    <scope>NUCLEOTIDE SEQUENCE</scope>
    <source>
        <strain evidence="1">LEGE 07157</strain>
    </source>
</reference>
<dbReference type="Proteomes" id="UP000654482">
    <property type="component" value="Unassembled WGS sequence"/>
</dbReference>
<proteinExistence type="predicted"/>
<evidence type="ECO:0000313" key="2">
    <source>
        <dbReference type="Proteomes" id="UP000654482"/>
    </source>
</evidence>
<dbReference type="AlphaFoldDB" id="A0A8J7IXD8"/>
<sequence length="78" mass="9108">MKKKNKTQPFTNLTDEAAATITGGHFFDIFHQWHHSIERQSFEGLQPHFRSYSYHYHSDGNGSGIIIDQYSSFNIIIY</sequence>
<protein>
    <submittedName>
        <fullName evidence="1">Uncharacterized protein</fullName>
    </submittedName>
</protein>
<gene>
    <name evidence="1" type="ORF">IQ249_22595</name>
</gene>